<dbReference type="Proteomes" id="UP001196413">
    <property type="component" value="Unassembled WGS sequence"/>
</dbReference>
<name>A0AAD5MG91_PARTN</name>
<feature type="domain" description="Abnormal cell migration protein 18-like fibronectin type I" evidence="2">
    <location>
        <begin position="40"/>
        <end position="104"/>
    </location>
</feature>
<organism evidence="3 4">
    <name type="scientific">Parelaphostrongylus tenuis</name>
    <name type="common">Meningeal worm</name>
    <dbReference type="NCBI Taxonomy" id="148309"/>
    <lineage>
        <taxon>Eukaryota</taxon>
        <taxon>Metazoa</taxon>
        <taxon>Ecdysozoa</taxon>
        <taxon>Nematoda</taxon>
        <taxon>Chromadorea</taxon>
        <taxon>Rhabditida</taxon>
        <taxon>Rhabditina</taxon>
        <taxon>Rhabditomorpha</taxon>
        <taxon>Strongyloidea</taxon>
        <taxon>Metastrongylidae</taxon>
        <taxon>Parelaphostrongylus</taxon>
    </lineage>
</organism>
<evidence type="ECO:0000256" key="1">
    <source>
        <dbReference type="SAM" id="MobiDB-lite"/>
    </source>
</evidence>
<accession>A0AAD5MG91</accession>
<dbReference type="InterPro" id="IPR040282">
    <property type="entry name" value="Mig-18-like"/>
</dbReference>
<dbReference type="EMBL" id="JAHQIW010000268">
    <property type="protein sequence ID" value="KAJ1347101.1"/>
    <property type="molecule type" value="Genomic_DNA"/>
</dbReference>
<feature type="domain" description="Abnormal cell migration protein 18-like fibronectin type I" evidence="2">
    <location>
        <begin position="119"/>
        <end position="186"/>
    </location>
</feature>
<dbReference type="Pfam" id="PF23003">
    <property type="entry name" value="Fn1_2"/>
    <property type="match status" value="2"/>
</dbReference>
<keyword evidence="4" id="KW-1185">Reference proteome</keyword>
<feature type="compositionally biased region" description="Polar residues" evidence="1">
    <location>
        <begin position="1"/>
        <end position="13"/>
    </location>
</feature>
<sequence>MESVNSGIGSLTTKSEHGVKRECKKEANGSITLKSLPKTSCQDYDGRSRAQGSKWTEGSLQFECIEGGIKKAIACVTPSGKLLAPGEVVPENGKIIECEKDDNDKSTVIDGTGRNHRANCKDHNGQNRTQGSIWVEGPLQYTCDKKGTVLFINCVTPNRMYNILSNGANVIQGKPPMECIQHADGMVSITVLHVHRDFMCGRRHRSKKCQPTPLSRYCLDNDT</sequence>
<comment type="caution">
    <text evidence="3">The sequence shown here is derived from an EMBL/GenBank/DDBJ whole genome shotgun (WGS) entry which is preliminary data.</text>
</comment>
<evidence type="ECO:0000313" key="4">
    <source>
        <dbReference type="Proteomes" id="UP001196413"/>
    </source>
</evidence>
<feature type="region of interest" description="Disordered" evidence="1">
    <location>
        <begin position="1"/>
        <end position="22"/>
    </location>
</feature>
<gene>
    <name evidence="3" type="ORF">KIN20_002061</name>
</gene>
<dbReference type="InterPro" id="IPR055119">
    <property type="entry name" value="Mig18_Fn1"/>
</dbReference>
<dbReference type="PANTHER" id="PTHR35572">
    <property type="entry name" value="PROTEIN CBG04538-RELATED"/>
    <property type="match status" value="1"/>
</dbReference>
<evidence type="ECO:0000259" key="2">
    <source>
        <dbReference type="Pfam" id="PF23003"/>
    </source>
</evidence>
<protein>
    <recommendedName>
        <fullName evidence="2">Abnormal cell migration protein 18-like fibronectin type I domain-containing protein</fullName>
    </recommendedName>
</protein>
<evidence type="ECO:0000313" key="3">
    <source>
        <dbReference type="EMBL" id="KAJ1347101.1"/>
    </source>
</evidence>
<reference evidence="3" key="1">
    <citation type="submission" date="2021-06" db="EMBL/GenBank/DDBJ databases">
        <title>Parelaphostrongylus tenuis whole genome reference sequence.</title>
        <authorList>
            <person name="Garwood T.J."/>
            <person name="Larsen P.A."/>
            <person name="Fountain-Jones N.M."/>
            <person name="Garbe J.R."/>
            <person name="Macchietto M.G."/>
            <person name="Kania S.A."/>
            <person name="Gerhold R.W."/>
            <person name="Richards J.E."/>
            <person name="Wolf T.M."/>
        </authorList>
    </citation>
    <scope>NUCLEOTIDE SEQUENCE</scope>
    <source>
        <strain evidence="3">MNPRO001-30</strain>
        <tissue evidence="3">Meninges</tissue>
    </source>
</reference>
<dbReference type="AlphaFoldDB" id="A0AAD5MG91"/>
<proteinExistence type="predicted"/>